<reference evidence="2" key="1">
    <citation type="submission" date="2023-01" db="EMBL/GenBank/DDBJ databases">
        <title>Genome assembly of the deep-sea coral Lophelia pertusa.</title>
        <authorList>
            <person name="Herrera S."/>
            <person name="Cordes E."/>
        </authorList>
    </citation>
    <scope>NUCLEOTIDE SEQUENCE</scope>
    <source>
        <strain evidence="2">USNM1676648</strain>
        <tissue evidence="2">Polyp</tissue>
    </source>
</reference>
<feature type="compositionally biased region" description="Basic and acidic residues" evidence="1">
    <location>
        <begin position="76"/>
        <end position="86"/>
    </location>
</feature>
<comment type="caution">
    <text evidence="2">The sequence shown here is derived from an EMBL/GenBank/DDBJ whole genome shotgun (WGS) entry which is preliminary data.</text>
</comment>
<proteinExistence type="predicted"/>
<keyword evidence="3" id="KW-1185">Reference proteome</keyword>
<accession>A0A9X0DAD4</accession>
<sequence length="86" mass="9678">MSDQSADNDSQSGRKRIGSDGATDVQIEQNKETEENNEEIPKKKKKRCYGVPSQWQAESDPTYAAWMPPEGQTGDGRTHLNEKFGY</sequence>
<protein>
    <submittedName>
        <fullName evidence="2">Kanadaptin</fullName>
    </submittedName>
</protein>
<evidence type="ECO:0000313" key="3">
    <source>
        <dbReference type="Proteomes" id="UP001163046"/>
    </source>
</evidence>
<dbReference type="AlphaFoldDB" id="A0A9X0DAD4"/>
<name>A0A9X0DAD4_9CNID</name>
<dbReference type="EMBL" id="MU825411">
    <property type="protein sequence ID" value="KAJ7390839.1"/>
    <property type="molecule type" value="Genomic_DNA"/>
</dbReference>
<feature type="compositionally biased region" description="Polar residues" evidence="1">
    <location>
        <begin position="1"/>
        <end position="11"/>
    </location>
</feature>
<organism evidence="2 3">
    <name type="scientific">Desmophyllum pertusum</name>
    <dbReference type="NCBI Taxonomy" id="174260"/>
    <lineage>
        <taxon>Eukaryota</taxon>
        <taxon>Metazoa</taxon>
        <taxon>Cnidaria</taxon>
        <taxon>Anthozoa</taxon>
        <taxon>Hexacorallia</taxon>
        <taxon>Scleractinia</taxon>
        <taxon>Caryophylliina</taxon>
        <taxon>Caryophylliidae</taxon>
        <taxon>Desmophyllum</taxon>
    </lineage>
</organism>
<feature type="region of interest" description="Disordered" evidence="1">
    <location>
        <begin position="1"/>
        <end position="86"/>
    </location>
</feature>
<evidence type="ECO:0000256" key="1">
    <source>
        <dbReference type="SAM" id="MobiDB-lite"/>
    </source>
</evidence>
<dbReference type="OrthoDB" id="444265at2759"/>
<dbReference type="Proteomes" id="UP001163046">
    <property type="component" value="Unassembled WGS sequence"/>
</dbReference>
<gene>
    <name evidence="2" type="primary">SLC4A1AP_2</name>
    <name evidence="2" type="ORF">OS493_022398</name>
</gene>
<evidence type="ECO:0000313" key="2">
    <source>
        <dbReference type="EMBL" id="KAJ7390839.1"/>
    </source>
</evidence>